<gene>
    <name evidence="8" type="primary">g3236</name>
    <name evidence="8" type="ORF">VP750_LOCUS2762</name>
</gene>
<feature type="signal peptide" evidence="7">
    <location>
        <begin position="1"/>
        <end position="27"/>
    </location>
</feature>
<feature type="region of interest" description="Disordered" evidence="5">
    <location>
        <begin position="367"/>
        <end position="427"/>
    </location>
</feature>
<evidence type="ECO:0000313" key="9">
    <source>
        <dbReference type="Proteomes" id="UP001497392"/>
    </source>
</evidence>
<evidence type="ECO:0000256" key="7">
    <source>
        <dbReference type="SAM" id="SignalP"/>
    </source>
</evidence>
<accession>A0ABP1FMA2</accession>
<evidence type="ECO:0000256" key="5">
    <source>
        <dbReference type="SAM" id="MobiDB-lite"/>
    </source>
</evidence>
<evidence type="ECO:0000256" key="1">
    <source>
        <dbReference type="ARBA" id="ARBA00004167"/>
    </source>
</evidence>
<feature type="compositionally biased region" description="Basic residues" evidence="5">
    <location>
        <begin position="417"/>
        <end position="427"/>
    </location>
</feature>
<dbReference type="PANTHER" id="PTHR12883">
    <property type="entry name" value="ADIPOCYTE-SPECIFIC PROTEIN 4-RELATED"/>
    <property type="match status" value="1"/>
</dbReference>
<keyword evidence="9" id="KW-1185">Reference proteome</keyword>
<keyword evidence="3 6" id="KW-1133">Transmembrane helix</keyword>
<feature type="compositionally biased region" description="Basic and acidic residues" evidence="5">
    <location>
        <begin position="375"/>
        <end position="416"/>
    </location>
</feature>
<feature type="chain" id="PRO_5045397998" evidence="7">
    <location>
        <begin position="28"/>
        <end position="427"/>
    </location>
</feature>
<sequence length="427" mass="48881">MRRPGGRTALVCVLLITWAALSTPILSATIEDDLDDAWGSDTFGSTPCKVNKEEVDILEEPAVATKAVQQEKVLRPKLRPFGDVMKELRVKDFAYEICVLAGIVLYIVNMVIGARTNRQIANRWCMMFGIGNGILPQQFAHVGIGKEGEERVDLSKESASKFKYYASGRRFVEGMLVTLDLRARQDIIMGYLLNMLLPQDDLIDFEIHMKEDAMPQTVLSIATVKLSREMLRREDCYEDLKLYTRKVDVTRDKIPGWPHDKLTVLAEQSSVFYDLMTPELLEQVFGKEAFAKVGKYFRALRFTCEGEGKHKLVAQFSFALPPAEQMGELLPWMQAAMHMLDLLGSYKLKPDQKAKALKAREKAVVDAAKDDEDEVQRKREERDAAKRKEEKEKMKRMGPAEREKYQAKKDKLERERRARKMGKTMFK</sequence>
<dbReference type="PANTHER" id="PTHR12883:SF0">
    <property type="entry name" value="PAT COMPLEX SUBUNIT CCDC47"/>
    <property type="match status" value="1"/>
</dbReference>
<evidence type="ECO:0000313" key="8">
    <source>
        <dbReference type="EMBL" id="CAL5221103.1"/>
    </source>
</evidence>
<dbReference type="Proteomes" id="UP001497392">
    <property type="component" value="Unassembled WGS sequence"/>
</dbReference>
<keyword evidence="2 6" id="KW-0812">Transmembrane</keyword>
<reference evidence="8 9" key="1">
    <citation type="submission" date="2024-06" db="EMBL/GenBank/DDBJ databases">
        <authorList>
            <person name="Kraege A."/>
            <person name="Thomma B."/>
        </authorList>
    </citation>
    <scope>NUCLEOTIDE SEQUENCE [LARGE SCALE GENOMIC DNA]</scope>
</reference>
<evidence type="ECO:0000256" key="4">
    <source>
        <dbReference type="ARBA" id="ARBA00023136"/>
    </source>
</evidence>
<evidence type="ECO:0000256" key="3">
    <source>
        <dbReference type="ARBA" id="ARBA00022989"/>
    </source>
</evidence>
<dbReference type="EMBL" id="CAXHTA020000005">
    <property type="protein sequence ID" value="CAL5221103.1"/>
    <property type="molecule type" value="Genomic_DNA"/>
</dbReference>
<proteinExistence type="predicted"/>
<evidence type="ECO:0000256" key="2">
    <source>
        <dbReference type="ARBA" id="ARBA00022692"/>
    </source>
</evidence>
<comment type="caution">
    <text evidence="8">The sequence shown here is derived from an EMBL/GenBank/DDBJ whole genome shotgun (WGS) entry which is preliminary data.</text>
</comment>
<keyword evidence="7" id="KW-0732">Signal</keyword>
<dbReference type="Pfam" id="PF07946">
    <property type="entry name" value="CCDC47"/>
    <property type="match status" value="1"/>
</dbReference>
<evidence type="ECO:0000256" key="6">
    <source>
        <dbReference type="SAM" id="Phobius"/>
    </source>
</evidence>
<name>A0ABP1FMA2_9CHLO</name>
<feature type="transmembrane region" description="Helical" evidence="6">
    <location>
        <begin position="93"/>
        <end position="114"/>
    </location>
</feature>
<organism evidence="8 9">
    <name type="scientific">Coccomyxa viridis</name>
    <dbReference type="NCBI Taxonomy" id="1274662"/>
    <lineage>
        <taxon>Eukaryota</taxon>
        <taxon>Viridiplantae</taxon>
        <taxon>Chlorophyta</taxon>
        <taxon>core chlorophytes</taxon>
        <taxon>Trebouxiophyceae</taxon>
        <taxon>Trebouxiophyceae incertae sedis</taxon>
        <taxon>Coccomyxaceae</taxon>
        <taxon>Coccomyxa</taxon>
    </lineage>
</organism>
<protein>
    <submittedName>
        <fullName evidence="8">G3236 protein</fullName>
    </submittedName>
</protein>
<dbReference type="InterPro" id="IPR012879">
    <property type="entry name" value="CCDC47"/>
</dbReference>
<comment type="subcellular location">
    <subcellularLocation>
        <location evidence="1">Membrane</location>
        <topology evidence="1">Single-pass membrane protein</topology>
    </subcellularLocation>
</comment>
<keyword evidence="4 6" id="KW-0472">Membrane</keyword>